<evidence type="ECO:0000313" key="3">
    <source>
        <dbReference type="EMBL" id="RTR33921.1"/>
    </source>
</evidence>
<dbReference type="OrthoDB" id="279535at2"/>
<feature type="compositionally biased region" description="Low complexity" evidence="1">
    <location>
        <begin position="30"/>
        <end position="43"/>
    </location>
</feature>
<dbReference type="AlphaFoldDB" id="A0A3S0K205"/>
<dbReference type="RefSeq" id="WP_126407656.1">
    <property type="nucleotide sequence ID" value="NZ_RXNT01000004.1"/>
</dbReference>
<dbReference type="SUPFAM" id="SSF49503">
    <property type="entry name" value="Cupredoxins"/>
    <property type="match status" value="1"/>
</dbReference>
<feature type="signal peptide" evidence="2">
    <location>
        <begin position="1"/>
        <end position="18"/>
    </location>
</feature>
<accession>A0A3S0K205</accession>
<keyword evidence="2" id="KW-0732">Signal</keyword>
<comment type="caution">
    <text evidence="3">The sequence shown here is derived from an EMBL/GenBank/DDBJ whole genome shotgun (WGS) entry which is preliminary data.</text>
</comment>
<name>A0A3S0K205_9BACI</name>
<feature type="chain" id="PRO_5039545448" evidence="2">
    <location>
        <begin position="19"/>
        <end position="132"/>
    </location>
</feature>
<dbReference type="Proteomes" id="UP000271374">
    <property type="component" value="Unassembled WGS sequence"/>
</dbReference>
<dbReference type="Gene3D" id="2.60.40.420">
    <property type="entry name" value="Cupredoxins - blue copper proteins"/>
    <property type="match status" value="1"/>
</dbReference>
<proteinExistence type="predicted"/>
<evidence type="ECO:0000256" key="1">
    <source>
        <dbReference type="SAM" id="MobiDB-lite"/>
    </source>
</evidence>
<protein>
    <submittedName>
        <fullName evidence="3">Cytochrome C oxidase subunit II</fullName>
    </submittedName>
</protein>
<dbReference type="PROSITE" id="PS51257">
    <property type="entry name" value="PROKAR_LIPOPROTEIN"/>
    <property type="match status" value="1"/>
</dbReference>
<dbReference type="InterPro" id="IPR008972">
    <property type="entry name" value="Cupredoxin"/>
</dbReference>
<keyword evidence="4" id="KW-1185">Reference proteome</keyword>
<feature type="region of interest" description="Disordered" evidence="1">
    <location>
        <begin position="22"/>
        <end position="43"/>
    </location>
</feature>
<evidence type="ECO:0000256" key="2">
    <source>
        <dbReference type="SAM" id="SignalP"/>
    </source>
</evidence>
<organism evidence="3 4">
    <name type="scientific">Bacillus yapensis</name>
    <dbReference type="NCBI Taxonomy" id="2492960"/>
    <lineage>
        <taxon>Bacteria</taxon>
        <taxon>Bacillati</taxon>
        <taxon>Bacillota</taxon>
        <taxon>Bacilli</taxon>
        <taxon>Bacillales</taxon>
        <taxon>Bacillaceae</taxon>
        <taxon>Bacillus</taxon>
    </lineage>
</organism>
<reference evidence="3 4" key="1">
    <citation type="submission" date="2018-12" db="EMBL/GenBank/DDBJ databases">
        <title>Bacillus yapensis draft genome sequence.</title>
        <authorList>
            <person name="Yu L."/>
            <person name="Xu X."/>
            <person name="Tang X."/>
        </authorList>
    </citation>
    <scope>NUCLEOTIDE SEQUENCE [LARGE SCALE GENOMIC DNA]</scope>
    <source>
        <strain evidence="3 4">XXST-01</strain>
    </source>
</reference>
<evidence type="ECO:0000313" key="4">
    <source>
        <dbReference type="Proteomes" id="UP000271374"/>
    </source>
</evidence>
<sequence length="132" mass="13959">MKKLGVLLLAGSLTLGLAACGGEEKETKTSEPAASESTSTSGAEEFTITATNWEFTSDKELTVKKGTNVKINLVNEEGLHTISNEDLGIDLKADSPSEFTADTAGEYELICSTVCGATEDHEAMKLTLKVVE</sequence>
<dbReference type="EMBL" id="RXNT01000004">
    <property type="protein sequence ID" value="RTR33921.1"/>
    <property type="molecule type" value="Genomic_DNA"/>
</dbReference>
<gene>
    <name evidence="3" type="ORF">EKG37_06815</name>
</gene>